<organism evidence="2">
    <name type="scientific">Micrurus spixii</name>
    <name type="common">Amazon coral snake</name>
    <dbReference type="NCBI Taxonomy" id="129469"/>
    <lineage>
        <taxon>Eukaryota</taxon>
        <taxon>Metazoa</taxon>
        <taxon>Chordata</taxon>
        <taxon>Craniata</taxon>
        <taxon>Vertebrata</taxon>
        <taxon>Euteleostomi</taxon>
        <taxon>Lepidosauria</taxon>
        <taxon>Squamata</taxon>
        <taxon>Bifurcata</taxon>
        <taxon>Unidentata</taxon>
        <taxon>Episquamata</taxon>
        <taxon>Toxicofera</taxon>
        <taxon>Serpentes</taxon>
        <taxon>Colubroidea</taxon>
        <taxon>Elapidae</taxon>
        <taxon>Elapinae</taxon>
        <taxon>Micrurus</taxon>
    </lineage>
</organism>
<dbReference type="EMBL" id="IACM01064135">
    <property type="protein sequence ID" value="LAB27939.1"/>
    <property type="molecule type" value="Transcribed_RNA"/>
</dbReference>
<evidence type="ECO:0000313" key="2">
    <source>
        <dbReference type="EMBL" id="LAB27939.1"/>
    </source>
</evidence>
<accession>A0A2D4M4G7</accession>
<reference evidence="2" key="2">
    <citation type="submission" date="2017-11" db="EMBL/GenBank/DDBJ databases">
        <title>Coralsnake Venomics: Analyses of Venom Gland Transcriptomes and Proteomes of Six Brazilian Taxa.</title>
        <authorList>
            <person name="Aird S.D."/>
            <person name="Jorge da Silva N."/>
            <person name="Qiu L."/>
            <person name="Villar-Briones A."/>
            <person name="Aparecida-Saddi V."/>
            <person name="Campos-Telles M.P."/>
            <person name="Grau M."/>
            <person name="Mikheyev A.S."/>
        </authorList>
    </citation>
    <scope>NUCLEOTIDE SEQUENCE</scope>
    <source>
        <tissue evidence="2">Venom_gland</tissue>
    </source>
</reference>
<proteinExistence type="predicted"/>
<keyword evidence="1" id="KW-0472">Membrane</keyword>
<name>A0A2D4M4G7_9SAUR</name>
<sequence length="124" mass="14477">MIENDILQVQGRQMVFSSPHAFEDRTNLEGAVFSFNNIQIAFSFFVNYYFYFIFSSISLSFNQIILISRCYYVFLFWQMSSGEANPAYMYAFFFHSLSSGYPFSLLISFLFYSPHLIFVVSAGK</sequence>
<protein>
    <submittedName>
        <fullName evidence="2">Uncharacterized protein</fullName>
    </submittedName>
</protein>
<feature type="transmembrane region" description="Helical" evidence="1">
    <location>
        <begin position="48"/>
        <end position="75"/>
    </location>
</feature>
<reference evidence="2" key="1">
    <citation type="submission" date="2017-07" db="EMBL/GenBank/DDBJ databases">
        <authorList>
            <person name="Mikheyev A."/>
            <person name="Grau M."/>
        </authorList>
    </citation>
    <scope>NUCLEOTIDE SEQUENCE</scope>
    <source>
        <tissue evidence="2">Venom_gland</tissue>
    </source>
</reference>
<keyword evidence="1" id="KW-1133">Transmembrane helix</keyword>
<feature type="transmembrane region" description="Helical" evidence="1">
    <location>
        <begin position="87"/>
        <end position="112"/>
    </location>
</feature>
<dbReference type="AlphaFoldDB" id="A0A2D4M4G7"/>
<keyword evidence="1" id="KW-0812">Transmembrane</keyword>
<evidence type="ECO:0000256" key="1">
    <source>
        <dbReference type="SAM" id="Phobius"/>
    </source>
</evidence>